<dbReference type="InterPro" id="IPR001867">
    <property type="entry name" value="OmpR/PhoB-type_DNA-bd"/>
</dbReference>
<sequence length="639" mass="67729">MSLSDPARRWHDTAGQARQGASGHTARGLRVGLLGQFGVEMDGAPLRLRGDKRRALLATLLLNTGRTVPTAHLIERVWGSPASPSARSALQVHVTRVRAVLDQHCGTPLITGGDGGYRVDLAEDQCDLLRFRSLVRRADGGADPSDRADLLISALRLWRGPVLADIVSPVLHERDIPPLNEELLRAAEEGFGAALARGDHERVADQIGPIATDHPEREPLIRVQMTALYRCGRPSEALRVYARTRDALAEHLGADPGRELQETFHGILRGDLDRAPGTSVPRQRASVEEGAGVRPLSADTGPNTGSADAPGTEPEAGSHAGPGPGADPDVPAGAEERDDRGDGPVHAPAPVSAALAPAELPAAPSALLGREEALAELDRLVDPSSTAPGSALVRGPAGAGASALALSWARAAAPHFPDGQLYVDLRGGDGSPRDPVEVLRRLVRSLSTGTRGTEAMDADEAAARVRTLLAHRRVLLVLDNAASVRQVRPLLPGGTGCAALVTSRYWLTDLLVRDGLRALPVGPLPPDAAVDLLRPREGRDRRAESVLRRLAQVLGHLPLALRMAAVWLDDTRPDRSAAELVRRLEGADPARGSTPTARMAAVLRAGPREGRHGRGEVPAEPRPPDTSVERGSYVRLSPR</sequence>
<keyword evidence="9" id="KW-1185">Reference proteome</keyword>
<dbReference type="PANTHER" id="PTHR35807">
    <property type="entry name" value="TRANSCRIPTIONAL REGULATOR REDD-RELATED"/>
    <property type="match status" value="1"/>
</dbReference>
<evidence type="ECO:0000256" key="4">
    <source>
        <dbReference type="ARBA" id="ARBA00023163"/>
    </source>
</evidence>
<comment type="similarity">
    <text evidence="1">Belongs to the AfsR/DnrI/RedD regulatory family.</text>
</comment>
<dbReference type="InterPro" id="IPR027417">
    <property type="entry name" value="P-loop_NTPase"/>
</dbReference>
<dbReference type="Proteomes" id="UP000002219">
    <property type="component" value="Chromosome 1"/>
</dbReference>
<name>D7AWF7_NOCDD</name>
<dbReference type="GO" id="GO:0006355">
    <property type="term" value="P:regulation of DNA-templated transcription"/>
    <property type="evidence" value="ECO:0007669"/>
    <property type="project" value="InterPro"/>
</dbReference>
<dbReference type="Gene3D" id="3.40.50.300">
    <property type="entry name" value="P-loop containing nucleotide triphosphate hydrolases"/>
    <property type="match status" value="1"/>
</dbReference>
<protein>
    <submittedName>
        <fullName evidence="8">Transcriptional regulator, SARP family</fullName>
    </submittedName>
</protein>
<dbReference type="GO" id="GO:0000160">
    <property type="term" value="P:phosphorelay signal transduction system"/>
    <property type="evidence" value="ECO:0007669"/>
    <property type="project" value="InterPro"/>
</dbReference>
<feature type="DNA-binding region" description="OmpR/PhoB-type" evidence="5">
    <location>
        <begin position="21"/>
        <end position="121"/>
    </location>
</feature>
<evidence type="ECO:0000256" key="6">
    <source>
        <dbReference type="SAM" id="MobiDB-lite"/>
    </source>
</evidence>
<gene>
    <name evidence="8" type="ordered locus">Ndas_0476</name>
</gene>
<organism evidence="8 9">
    <name type="scientific">Nocardiopsis dassonvillei (strain ATCC 23218 / DSM 43111 / CIP 107115 / JCM 7437 / KCTC 9190 / NBRC 14626 / NCTC 10488 / NRRL B-5397 / IMRU 509)</name>
    <name type="common">Actinomadura dassonvillei</name>
    <dbReference type="NCBI Taxonomy" id="446468"/>
    <lineage>
        <taxon>Bacteria</taxon>
        <taxon>Bacillati</taxon>
        <taxon>Actinomycetota</taxon>
        <taxon>Actinomycetes</taxon>
        <taxon>Streptosporangiales</taxon>
        <taxon>Nocardiopsidaceae</taxon>
        <taxon>Nocardiopsis</taxon>
    </lineage>
</organism>
<dbReference type="HOGENOM" id="CLU_004665_6_0_11"/>
<feature type="region of interest" description="Disordered" evidence="6">
    <location>
        <begin position="604"/>
        <end position="639"/>
    </location>
</feature>
<dbReference type="KEGG" id="nda:Ndas_0476"/>
<feature type="domain" description="OmpR/PhoB-type" evidence="7">
    <location>
        <begin position="21"/>
        <end position="121"/>
    </location>
</feature>
<dbReference type="Pfam" id="PF00486">
    <property type="entry name" value="Trans_reg_C"/>
    <property type="match status" value="1"/>
</dbReference>
<dbReference type="eggNOG" id="COG3629">
    <property type="taxonomic scope" value="Bacteria"/>
</dbReference>
<dbReference type="SMART" id="SM01043">
    <property type="entry name" value="BTAD"/>
    <property type="match status" value="1"/>
</dbReference>
<feature type="compositionally biased region" description="Basic and acidic residues" evidence="6">
    <location>
        <begin position="606"/>
        <end position="623"/>
    </location>
</feature>
<dbReference type="InterPro" id="IPR051677">
    <property type="entry name" value="AfsR-DnrI-RedD_regulator"/>
</dbReference>
<evidence type="ECO:0000256" key="2">
    <source>
        <dbReference type="ARBA" id="ARBA00023015"/>
    </source>
</evidence>
<keyword evidence="3 5" id="KW-0238">DNA-binding</keyword>
<accession>D7AWF7</accession>
<dbReference type="AlphaFoldDB" id="D7AWF7"/>
<proteinExistence type="inferred from homology"/>
<dbReference type="RefSeq" id="WP_013151530.1">
    <property type="nucleotide sequence ID" value="NC_014210.1"/>
</dbReference>
<evidence type="ECO:0000256" key="5">
    <source>
        <dbReference type="PROSITE-ProRule" id="PRU01091"/>
    </source>
</evidence>
<dbReference type="Pfam" id="PF03704">
    <property type="entry name" value="BTAD"/>
    <property type="match status" value="1"/>
</dbReference>
<evidence type="ECO:0000313" key="9">
    <source>
        <dbReference type="Proteomes" id="UP000002219"/>
    </source>
</evidence>
<dbReference type="SUPFAM" id="SSF46894">
    <property type="entry name" value="C-terminal effector domain of the bipartite response regulators"/>
    <property type="match status" value="1"/>
</dbReference>
<feature type="compositionally biased region" description="Basic and acidic residues" evidence="6">
    <location>
        <begin position="334"/>
        <end position="343"/>
    </location>
</feature>
<evidence type="ECO:0000256" key="3">
    <source>
        <dbReference type="ARBA" id="ARBA00023125"/>
    </source>
</evidence>
<reference evidence="8 9" key="1">
    <citation type="journal article" date="2010" name="Stand. Genomic Sci.">
        <title>Complete genome sequence of Nocardiopsis dassonvillei type strain (IMRU 509).</title>
        <authorList>
            <person name="Sun H."/>
            <person name="Lapidus A."/>
            <person name="Nolan M."/>
            <person name="Lucas S."/>
            <person name="Del Rio T.G."/>
            <person name="Tice H."/>
            <person name="Cheng J.F."/>
            <person name="Tapia R."/>
            <person name="Han C."/>
            <person name="Goodwin L."/>
            <person name="Pitluck S."/>
            <person name="Pagani I."/>
            <person name="Ivanova N."/>
            <person name="Mavromatis K."/>
            <person name="Mikhailova N."/>
            <person name="Pati A."/>
            <person name="Chen A."/>
            <person name="Palaniappan K."/>
            <person name="Land M."/>
            <person name="Hauser L."/>
            <person name="Chang Y.J."/>
            <person name="Jeffries C.D."/>
            <person name="Djao O.D."/>
            <person name="Rohde M."/>
            <person name="Sikorski J."/>
            <person name="Goker M."/>
            <person name="Woyke T."/>
            <person name="Bristow J."/>
            <person name="Eisen J.A."/>
            <person name="Markowitz V."/>
            <person name="Hugenholtz P."/>
            <person name="Kyrpides N.C."/>
            <person name="Klenk H.P."/>
        </authorList>
    </citation>
    <scope>NUCLEOTIDE SEQUENCE [LARGE SCALE GENOMIC DNA]</scope>
    <source>
        <strain evidence="9">ATCC 23218 / DSM 43111 / CIP 107115 / JCM 7437 / KCTC 9190 / NBRC 14626 / NCTC 10488 / NRRL B-5397 / IMRU 509</strain>
    </source>
</reference>
<evidence type="ECO:0000259" key="7">
    <source>
        <dbReference type="PROSITE" id="PS51755"/>
    </source>
</evidence>
<dbReference type="InterPro" id="IPR005158">
    <property type="entry name" value="BTAD"/>
</dbReference>
<dbReference type="Gene3D" id="1.10.10.10">
    <property type="entry name" value="Winged helix-like DNA-binding domain superfamily/Winged helix DNA-binding domain"/>
    <property type="match status" value="1"/>
</dbReference>
<dbReference type="InterPro" id="IPR036388">
    <property type="entry name" value="WH-like_DNA-bd_sf"/>
</dbReference>
<dbReference type="eggNOG" id="COG3903">
    <property type="taxonomic scope" value="Bacteria"/>
</dbReference>
<dbReference type="InterPro" id="IPR016032">
    <property type="entry name" value="Sig_transdc_resp-reg_C-effctor"/>
</dbReference>
<evidence type="ECO:0000256" key="1">
    <source>
        <dbReference type="ARBA" id="ARBA00005820"/>
    </source>
</evidence>
<evidence type="ECO:0000313" key="8">
    <source>
        <dbReference type="EMBL" id="ADH65923.1"/>
    </source>
</evidence>
<dbReference type="PANTHER" id="PTHR35807:SF1">
    <property type="entry name" value="TRANSCRIPTIONAL REGULATOR REDD"/>
    <property type="match status" value="1"/>
</dbReference>
<dbReference type="GO" id="GO:0003677">
    <property type="term" value="F:DNA binding"/>
    <property type="evidence" value="ECO:0007669"/>
    <property type="project" value="UniProtKB-UniRule"/>
</dbReference>
<dbReference type="GeneID" id="91488570"/>
<feature type="region of interest" description="Disordered" evidence="6">
    <location>
        <begin position="270"/>
        <end position="349"/>
    </location>
</feature>
<dbReference type="InterPro" id="IPR011990">
    <property type="entry name" value="TPR-like_helical_dom_sf"/>
</dbReference>
<dbReference type="PROSITE" id="PS51755">
    <property type="entry name" value="OMPR_PHOB"/>
    <property type="match status" value="1"/>
</dbReference>
<dbReference type="STRING" id="446468.Ndas_0476"/>
<dbReference type="Gene3D" id="1.25.40.10">
    <property type="entry name" value="Tetratricopeptide repeat domain"/>
    <property type="match status" value="1"/>
</dbReference>
<keyword evidence="4" id="KW-0804">Transcription</keyword>
<feature type="compositionally biased region" description="Basic and acidic residues" evidence="6">
    <location>
        <begin position="1"/>
        <end position="12"/>
    </location>
</feature>
<dbReference type="OrthoDB" id="5521887at2"/>
<dbReference type="CDD" id="cd15831">
    <property type="entry name" value="BTAD"/>
    <property type="match status" value="1"/>
</dbReference>
<dbReference type="SMART" id="SM00862">
    <property type="entry name" value="Trans_reg_C"/>
    <property type="match status" value="1"/>
</dbReference>
<keyword evidence="2" id="KW-0805">Transcription regulation</keyword>
<feature type="compositionally biased region" description="Low complexity" evidence="6">
    <location>
        <begin position="313"/>
        <end position="333"/>
    </location>
</feature>
<dbReference type="EMBL" id="CP002040">
    <property type="protein sequence ID" value="ADH65923.1"/>
    <property type="molecule type" value="Genomic_DNA"/>
</dbReference>
<dbReference type="SUPFAM" id="SSF48452">
    <property type="entry name" value="TPR-like"/>
    <property type="match status" value="1"/>
</dbReference>
<feature type="region of interest" description="Disordered" evidence="6">
    <location>
        <begin position="1"/>
        <end position="25"/>
    </location>
</feature>
<dbReference type="SUPFAM" id="SSF52540">
    <property type="entry name" value="P-loop containing nucleoside triphosphate hydrolases"/>
    <property type="match status" value="1"/>
</dbReference>